<sequence length="512" mass="57201">MAYATITPTLTGTNTEALAKVEAEIDAQRRKLVDLYSIRNSLLPVSSLPSEVLSRVFSFVPVEKATVLSVTHVSQYWRYVALGDPSLWTQIDGGNVHLAGLFAERSRNLALSVNLGLCDLDEHKQVDVILASFDRVRDLTLCGPAGPPSTWTSRDPFLVWAKSARTLETLCLSRMKVSRRKVPFSRDAPRLRLLSLQNVTFRCSSFRRFTSLTTLRIEEPANEVLLHDIGRLLAATPLLQYLVLDRVQFIDNGDTMKPLQLPCLVDLTLGLVSYDTEPHLVAVIRLLDSLDLPPTTNRSLIFNSYEAEAFEGLLSSVTSHFTSNNPIHTVNALIDRRFCLSLTIYPPPTHGMEDTGKVNISTTTACIGTTVCHSVFIAALDFLPLTTAQIIDLDMPISTFYQPSPHGIIDRFFGARELHVYNAGAELLFRYLWDVLARDWTITSFFPKLEMLGWRYGNLDMMVHQESLTLCDAALQNRFVKDNVSSDEMGTLFCNFLGDLFGSLNAGDEESE</sequence>
<organism evidence="1 2">
    <name type="scientific">Pluteus cervinus</name>
    <dbReference type="NCBI Taxonomy" id="181527"/>
    <lineage>
        <taxon>Eukaryota</taxon>
        <taxon>Fungi</taxon>
        <taxon>Dikarya</taxon>
        <taxon>Basidiomycota</taxon>
        <taxon>Agaricomycotina</taxon>
        <taxon>Agaricomycetes</taxon>
        <taxon>Agaricomycetidae</taxon>
        <taxon>Agaricales</taxon>
        <taxon>Pluteineae</taxon>
        <taxon>Pluteaceae</taxon>
        <taxon>Pluteus</taxon>
    </lineage>
</organism>
<name>A0ACD3AI88_9AGAR</name>
<protein>
    <submittedName>
        <fullName evidence="1">Uncharacterized protein</fullName>
    </submittedName>
</protein>
<reference evidence="1 2" key="1">
    <citation type="journal article" date="2019" name="Nat. Ecol. Evol.">
        <title>Megaphylogeny resolves global patterns of mushroom evolution.</title>
        <authorList>
            <person name="Varga T."/>
            <person name="Krizsan K."/>
            <person name="Foldi C."/>
            <person name="Dima B."/>
            <person name="Sanchez-Garcia M."/>
            <person name="Sanchez-Ramirez S."/>
            <person name="Szollosi G.J."/>
            <person name="Szarkandi J.G."/>
            <person name="Papp V."/>
            <person name="Albert L."/>
            <person name="Andreopoulos W."/>
            <person name="Angelini C."/>
            <person name="Antonin V."/>
            <person name="Barry K.W."/>
            <person name="Bougher N.L."/>
            <person name="Buchanan P."/>
            <person name="Buyck B."/>
            <person name="Bense V."/>
            <person name="Catcheside P."/>
            <person name="Chovatia M."/>
            <person name="Cooper J."/>
            <person name="Damon W."/>
            <person name="Desjardin D."/>
            <person name="Finy P."/>
            <person name="Geml J."/>
            <person name="Haridas S."/>
            <person name="Hughes K."/>
            <person name="Justo A."/>
            <person name="Karasinski D."/>
            <person name="Kautmanova I."/>
            <person name="Kiss B."/>
            <person name="Kocsube S."/>
            <person name="Kotiranta H."/>
            <person name="LaButti K.M."/>
            <person name="Lechner B.E."/>
            <person name="Liimatainen K."/>
            <person name="Lipzen A."/>
            <person name="Lukacs Z."/>
            <person name="Mihaltcheva S."/>
            <person name="Morgado L.N."/>
            <person name="Niskanen T."/>
            <person name="Noordeloos M.E."/>
            <person name="Ohm R.A."/>
            <person name="Ortiz-Santana B."/>
            <person name="Ovrebo C."/>
            <person name="Racz N."/>
            <person name="Riley R."/>
            <person name="Savchenko A."/>
            <person name="Shiryaev A."/>
            <person name="Soop K."/>
            <person name="Spirin V."/>
            <person name="Szebenyi C."/>
            <person name="Tomsovsky M."/>
            <person name="Tulloss R.E."/>
            <person name="Uehling J."/>
            <person name="Grigoriev I.V."/>
            <person name="Vagvolgyi C."/>
            <person name="Papp T."/>
            <person name="Martin F.M."/>
            <person name="Miettinen O."/>
            <person name="Hibbett D.S."/>
            <person name="Nagy L.G."/>
        </authorList>
    </citation>
    <scope>NUCLEOTIDE SEQUENCE [LARGE SCALE GENOMIC DNA]</scope>
    <source>
        <strain evidence="1 2">NL-1719</strain>
    </source>
</reference>
<proteinExistence type="predicted"/>
<gene>
    <name evidence="1" type="ORF">BDN72DRAFT_218500</name>
</gene>
<evidence type="ECO:0000313" key="1">
    <source>
        <dbReference type="EMBL" id="TFK65084.1"/>
    </source>
</evidence>
<dbReference type="Proteomes" id="UP000308600">
    <property type="component" value="Unassembled WGS sequence"/>
</dbReference>
<evidence type="ECO:0000313" key="2">
    <source>
        <dbReference type="Proteomes" id="UP000308600"/>
    </source>
</evidence>
<accession>A0ACD3AI88</accession>
<keyword evidence="2" id="KW-1185">Reference proteome</keyword>
<dbReference type="EMBL" id="ML208449">
    <property type="protein sequence ID" value="TFK65084.1"/>
    <property type="molecule type" value="Genomic_DNA"/>
</dbReference>